<dbReference type="InterPro" id="IPR016181">
    <property type="entry name" value="Acyl_CoA_acyltransferase"/>
</dbReference>
<evidence type="ECO:0000256" key="1">
    <source>
        <dbReference type="ARBA" id="ARBA00009342"/>
    </source>
</evidence>
<dbReference type="GO" id="GO:0008080">
    <property type="term" value="F:N-acetyltransferase activity"/>
    <property type="evidence" value="ECO:0007669"/>
    <property type="project" value="InterPro"/>
</dbReference>
<organism evidence="5 6">
    <name type="scientific">Pyricularia grisea</name>
    <name type="common">Crabgrass-specific blast fungus</name>
    <name type="synonym">Magnaporthe grisea</name>
    <dbReference type="NCBI Taxonomy" id="148305"/>
    <lineage>
        <taxon>Eukaryota</taxon>
        <taxon>Fungi</taxon>
        <taxon>Dikarya</taxon>
        <taxon>Ascomycota</taxon>
        <taxon>Pezizomycotina</taxon>
        <taxon>Sordariomycetes</taxon>
        <taxon>Sordariomycetidae</taxon>
        <taxon>Magnaporthales</taxon>
        <taxon>Pyriculariaceae</taxon>
        <taxon>Pyricularia</taxon>
    </lineage>
</organism>
<feature type="domain" description="N-acetyltransferase" evidence="4">
    <location>
        <begin position="3"/>
        <end position="163"/>
    </location>
</feature>
<dbReference type="KEGG" id="pgri:PgNI_06033"/>
<comment type="similarity">
    <text evidence="1">Belongs to the acetyltransferase family. GNAT subfamily.</text>
</comment>
<evidence type="ECO:0000256" key="2">
    <source>
        <dbReference type="ARBA" id="ARBA00022679"/>
    </source>
</evidence>
<dbReference type="GeneID" id="41960971"/>
<reference evidence="5 6" key="1">
    <citation type="journal article" date="2019" name="Mol. Biol. Evol.">
        <title>Blast fungal genomes show frequent chromosomal changes, gene gains and losses, and effector gene turnover.</title>
        <authorList>
            <person name="Gomez Luciano L.B."/>
            <person name="Jason Tsai I."/>
            <person name="Chuma I."/>
            <person name="Tosa Y."/>
            <person name="Chen Y.H."/>
            <person name="Li J.Y."/>
            <person name="Li M.Y."/>
            <person name="Jade Lu M.Y."/>
            <person name="Nakayashiki H."/>
            <person name="Li W.H."/>
        </authorList>
    </citation>
    <scope>NUCLEOTIDE SEQUENCE [LARGE SCALE GENOMIC DNA]</scope>
    <source>
        <strain evidence="5 6">NI907</strain>
    </source>
</reference>
<accession>A0A6P8B6X9</accession>
<dbReference type="Pfam" id="PF13302">
    <property type="entry name" value="Acetyltransf_3"/>
    <property type="match status" value="1"/>
</dbReference>
<dbReference type="InterPro" id="IPR039135">
    <property type="entry name" value="NAT9-like"/>
</dbReference>
<gene>
    <name evidence="6" type="ORF">PgNI_06033</name>
</gene>
<dbReference type="AlphaFoldDB" id="A0A6P8B6X9"/>
<dbReference type="PANTHER" id="PTHR13256">
    <property type="entry name" value="N-ACETYLTRANSFERASE 9"/>
    <property type="match status" value="1"/>
</dbReference>
<dbReference type="RefSeq" id="XP_030982908.1">
    <property type="nucleotide sequence ID" value="XM_031126062.1"/>
</dbReference>
<reference evidence="6" key="3">
    <citation type="submission" date="2025-08" db="UniProtKB">
        <authorList>
            <consortium name="RefSeq"/>
        </authorList>
    </citation>
    <scope>IDENTIFICATION</scope>
    <source>
        <strain evidence="6">NI907</strain>
    </source>
</reference>
<keyword evidence="3" id="KW-0012">Acyltransferase</keyword>
<dbReference type="InterPro" id="IPR000182">
    <property type="entry name" value="GNAT_dom"/>
</dbReference>
<proteinExistence type="inferred from homology"/>
<evidence type="ECO:0000256" key="3">
    <source>
        <dbReference type="ARBA" id="ARBA00023315"/>
    </source>
</evidence>
<keyword evidence="5" id="KW-1185">Reference proteome</keyword>
<name>A0A6P8B6X9_PYRGI</name>
<dbReference type="Proteomes" id="UP000515153">
    <property type="component" value="Chromosome I"/>
</dbReference>
<sequence>MEDPAIQEATASEPLTLEEEYENQQSWRDSHDKLTFILCQPTKAEEGKVNAGQCDSPDRMIGDINFFLYPWDDDADEKQQTINPEKAQYVGEIDVMVADTSQRGKGIGKAAVDAFMHYICCNLHPILQEHHGVTGKPRLRKFMVKIKADNRASIALFKGVGFKQDGDVDYFGEIKMVLDDFGSFATKVVPEFRELIYCRPSAQGKSTQ</sequence>
<reference evidence="6" key="2">
    <citation type="submission" date="2019-10" db="EMBL/GenBank/DDBJ databases">
        <authorList>
            <consortium name="NCBI Genome Project"/>
        </authorList>
    </citation>
    <scope>NUCLEOTIDE SEQUENCE</scope>
    <source>
        <strain evidence="6">NI907</strain>
    </source>
</reference>
<dbReference type="PANTHER" id="PTHR13256:SF16">
    <property type="entry name" value="ALPHA_BETA-TUBULIN-N-ACETYLTRANSFERASE 9"/>
    <property type="match status" value="1"/>
</dbReference>
<evidence type="ECO:0000259" key="4">
    <source>
        <dbReference type="Pfam" id="PF13302"/>
    </source>
</evidence>
<keyword evidence="2" id="KW-0808">Transferase</keyword>
<evidence type="ECO:0000313" key="6">
    <source>
        <dbReference type="RefSeq" id="XP_030982908.1"/>
    </source>
</evidence>
<protein>
    <recommendedName>
        <fullName evidence="4">N-acetyltransferase domain-containing protein</fullName>
    </recommendedName>
</protein>
<dbReference type="SUPFAM" id="SSF55729">
    <property type="entry name" value="Acyl-CoA N-acyltransferases (Nat)"/>
    <property type="match status" value="1"/>
</dbReference>
<dbReference type="Gene3D" id="3.40.630.30">
    <property type="match status" value="1"/>
</dbReference>
<evidence type="ECO:0000313" key="5">
    <source>
        <dbReference type="Proteomes" id="UP000515153"/>
    </source>
</evidence>